<accession>A0A428RNV5</accession>
<comment type="caution">
    <text evidence="2">The sequence shown here is derived from an EMBL/GenBank/DDBJ whole genome shotgun (WGS) entry which is preliminary data.</text>
</comment>
<gene>
    <name evidence="2" type="ORF">CEP52_017557</name>
</gene>
<organism evidence="2 3">
    <name type="scientific">Fusarium oligoseptatum</name>
    <dbReference type="NCBI Taxonomy" id="2604345"/>
    <lineage>
        <taxon>Eukaryota</taxon>
        <taxon>Fungi</taxon>
        <taxon>Dikarya</taxon>
        <taxon>Ascomycota</taxon>
        <taxon>Pezizomycotina</taxon>
        <taxon>Sordariomycetes</taxon>
        <taxon>Hypocreomycetidae</taxon>
        <taxon>Hypocreales</taxon>
        <taxon>Nectriaceae</taxon>
        <taxon>Fusarium</taxon>
        <taxon>Fusarium solani species complex</taxon>
    </lineage>
</organism>
<evidence type="ECO:0000313" key="2">
    <source>
        <dbReference type="EMBL" id="RSL79149.1"/>
    </source>
</evidence>
<dbReference type="AlphaFoldDB" id="A0A428RNV5"/>
<reference evidence="2 3" key="1">
    <citation type="submission" date="2017-06" db="EMBL/GenBank/DDBJ databases">
        <title>Comparative genomic analysis of Ambrosia Fusariam Clade fungi.</title>
        <authorList>
            <person name="Stajich J.E."/>
            <person name="Carrillo J."/>
            <person name="Kijimoto T."/>
            <person name="Eskalen A."/>
            <person name="O'Donnell K."/>
            <person name="Kasson M."/>
        </authorList>
    </citation>
    <scope>NUCLEOTIDE SEQUENCE [LARGE SCALE GENOMIC DNA]</scope>
    <source>
        <strain evidence="2 3">NRRL62579</strain>
    </source>
</reference>
<protein>
    <submittedName>
        <fullName evidence="2">Uncharacterized protein</fullName>
    </submittedName>
</protein>
<dbReference type="Proteomes" id="UP000287144">
    <property type="component" value="Unassembled WGS sequence"/>
</dbReference>
<dbReference type="STRING" id="1325735.A0A428RNV5"/>
<keyword evidence="3" id="KW-1185">Reference proteome</keyword>
<feature type="compositionally biased region" description="Polar residues" evidence="1">
    <location>
        <begin position="106"/>
        <end position="118"/>
    </location>
</feature>
<name>A0A428RNV5_9HYPO</name>
<feature type="region of interest" description="Disordered" evidence="1">
    <location>
        <begin position="98"/>
        <end position="118"/>
    </location>
</feature>
<proteinExistence type="predicted"/>
<evidence type="ECO:0000313" key="3">
    <source>
        <dbReference type="Proteomes" id="UP000287144"/>
    </source>
</evidence>
<evidence type="ECO:0000256" key="1">
    <source>
        <dbReference type="SAM" id="MobiDB-lite"/>
    </source>
</evidence>
<sequence length="118" mass="13534">PYIVACHDLVFSQFRVESDRRLTSKGSITNPRNKLCPTSLEPWPDFLGQPRSKWLGYDVRMLPTRLGLSRAKTSWPVWERVFHGDRSLTRSRSNIFMHNGVENRSRSSGRGTTQACPS</sequence>
<feature type="non-terminal residue" evidence="2">
    <location>
        <position position="1"/>
    </location>
</feature>
<dbReference type="EMBL" id="NKCK01000630">
    <property type="protein sequence ID" value="RSL79149.1"/>
    <property type="molecule type" value="Genomic_DNA"/>
</dbReference>